<protein>
    <submittedName>
        <fullName evidence="1">Tfp pilus assembly protein PilX</fullName>
    </submittedName>
</protein>
<evidence type="ECO:0000313" key="1">
    <source>
        <dbReference type="EMBL" id="SNT29812.1"/>
    </source>
</evidence>
<accession>A0A239LIR6</accession>
<organism evidence="1 2">
    <name type="scientific">Noviherbaspirillum humi</name>
    <dbReference type="NCBI Taxonomy" id="1688639"/>
    <lineage>
        <taxon>Bacteria</taxon>
        <taxon>Pseudomonadati</taxon>
        <taxon>Pseudomonadota</taxon>
        <taxon>Betaproteobacteria</taxon>
        <taxon>Burkholderiales</taxon>
        <taxon>Oxalobacteraceae</taxon>
        <taxon>Noviherbaspirillum</taxon>
    </lineage>
</organism>
<dbReference type="RefSeq" id="WP_143131420.1">
    <property type="nucleotide sequence ID" value="NZ_FZOT01000023.1"/>
</dbReference>
<evidence type="ECO:0000313" key="2">
    <source>
        <dbReference type="Proteomes" id="UP000198284"/>
    </source>
</evidence>
<gene>
    <name evidence="1" type="ORF">SAMN06265795_1239</name>
</gene>
<dbReference type="EMBL" id="FZOT01000023">
    <property type="protein sequence ID" value="SNT29812.1"/>
    <property type="molecule type" value="Genomic_DNA"/>
</dbReference>
<proteinExistence type="predicted"/>
<sequence length="205" mass="21743">MKNARKLVFRAHASARGIVLIIVLVVLLAMAIASVALVRSVYTTNIVAGNIAFHQSALHASQLGVEAAYAWLRNQPALQLNMSIESTSATPVAYVAFREDPAEGQSWEDFWNQVLVPAKQVNTLPNDDTGGNTVAYVIHRLCQTAGASTAGANCDARPSVNPAGTGSKGAGVIAINAVSPIYYRVTVRVSGPRNTVRFVQSIVSL</sequence>
<reference evidence="1 2" key="1">
    <citation type="submission" date="2017-06" db="EMBL/GenBank/DDBJ databases">
        <authorList>
            <person name="Kim H.J."/>
            <person name="Triplett B.A."/>
        </authorList>
    </citation>
    <scope>NUCLEOTIDE SEQUENCE [LARGE SCALE GENOMIC DNA]</scope>
    <source>
        <strain evidence="1 2">U15</strain>
    </source>
</reference>
<dbReference type="Proteomes" id="UP000198284">
    <property type="component" value="Unassembled WGS sequence"/>
</dbReference>
<keyword evidence="2" id="KW-1185">Reference proteome</keyword>
<name>A0A239LIR6_9BURK</name>
<dbReference type="AlphaFoldDB" id="A0A239LIR6"/>
<dbReference type="OrthoDB" id="5954007at2"/>